<dbReference type="PANTHER" id="PTHR33608">
    <property type="entry name" value="BLL2464 PROTEIN"/>
    <property type="match status" value="1"/>
</dbReference>
<dbReference type="KEGG" id="thei:K1720_03105"/>
<gene>
    <name evidence="2" type="ORF">K1720_03105</name>
</gene>
<reference evidence="2 3" key="1">
    <citation type="submission" date="2021-08" db="EMBL/GenBank/DDBJ databases">
        <title>Thermococcus onnuriiensis IOH2.</title>
        <authorList>
            <person name="Park Y.-J."/>
        </authorList>
    </citation>
    <scope>NUCLEOTIDE SEQUENCE [LARGE SCALE GENOMIC DNA]</scope>
    <source>
        <strain evidence="2 3">IOH2</strain>
    </source>
</reference>
<keyword evidence="3" id="KW-1185">Reference proteome</keyword>
<dbReference type="EMBL" id="CP080572">
    <property type="protein sequence ID" value="USH00465.1"/>
    <property type="molecule type" value="Genomic_DNA"/>
</dbReference>
<proteinExistence type="predicted"/>
<organism evidence="2 3">
    <name type="scientific">Thermococcus argininiproducens</name>
    <dbReference type="NCBI Taxonomy" id="2866384"/>
    <lineage>
        <taxon>Archaea</taxon>
        <taxon>Methanobacteriati</taxon>
        <taxon>Methanobacteriota</taxon>
        <taxon>Thermococci</taxon>
        <taxon>Thermococcales</taxon>
        <taxon>Thermococcaceae</taxon>
        <taxon>Thermococcus</taxon>
    </lineage>
</organism>
<evidence type="ECO:0000313" key="3">
    <source>
        <dbReference type="Proteomes" id="UP001056425"/>
    </source>
</evidence>
<dbReference type="RefSeq" id="WP_251949837.1">
    <property type="nucleotide sequence ID" value="NZ_CP080572.1"/>
</dbReference>
<dbReference type="AlphaFoldDB" id="A0A9E7MAN1"/>
<accession>A0A9E7MAN1</accession>
<sequence length="428" mass="49766">MKREDLLWTLAGVSFAHGYLASNVFSAIFGLGLATYTLKSRKEFKPELKVDVEFPEQAEEMKRVRVTLKIKNLKGDVKVRVKNIFPPHMRVLNGETFILKPGEERFVDLFLVPEKKGEYEVPLKLELSDLKELYFEELELGRYKLEVMPSVESIREAAKEDYNVKLSEVYKKSIFLGMERLELEGLREYLPGDDLRRIDWKASSRLGELIVRVFMKEWEGDVYLILDSTREMRKGIKRAKIDYASTLTLHLATVLLKKNYRVGLIIYTDREVKVVKPSKGREHLNKIRAAVKFKPEKGLISLKSSVALKFSEKGRKFIGKIFPRKRKGIGEALLNIKEPSYLIIISDLMSHTSLLYRLLLMLKKKHKSVILSPNPILFYGEDLNEETLKFLYEKYLEREKTVRKFNAVAPTIDLGPSDYLREIVRELR</sequence>
<dbReference type="Pfam" id="PF01882">
    <property type="entry name" value="DUF58"/>
    <property type="match status" value="1"/>
</dbReference>
<dbReference type="Proteomes" id="UP001056425">
    <property type="component" value="Chromosome"/>
</dbReference>
<evidence type="ECO:0000313" key="2">
    <source>
        <dbReference type="EMBL" id="USH00465.1"/>
    </source>
</evidence>
<feature type="domain" description="DUF58" evidence="1">
    <location>
        <begin position="186"/>
        <end position="298"/>
    </location>
</feature>
<dbReference type="InterPro" id="IPR002881">
    <property type="entry name" value="DUF58"/>
</dbReference>
<name>A0A9E7MAN1_9EURY</name>
<evidence type="ECO:0000259" key="1">
    <source>
        <dbReference type="Pfam" id="PF01882"/>
    </source>
</evidence>
<dbReference type="GeneID" id="72777300"/>
<protein>
    <submittedName>
        <fullName evidence="2">DUF58 domain-containing protein</fullName>
    </submittedName>
</protein>
<dbReference type="PANTHER" id="PTHR33608:SF6">
    <property type="entry name" value="BLL2464 PROTEIN"/>
    <property type="match status" value="1"/>
</dbReference>